<proteinExistence type="predicted"/>
<reference evidence="1" key="1">
    <citation type="submission" date="2022-04" db="EMBL/GenBank/DDBJ databases">
        <title>Carnegiea gigantea Genome sequencing and assembly v2.</title>
        <authorList>
            <person name="Copetti D."/>
            <person name="Sanderson M.J."/>
            <person name="Burquez A."/>
            <person name="Wojciechowski M.F."/>
        </authorList>
    </citation>
    <scope>NUCLEOTIDE SEQUENCE</scope>
    <source>
        <strain evidence="1">SGP5-SGP5p</strain>
        <tissue evidence="1">Aerial part</tissue>
    </source>
</reference>
<organism evidence="1 2">
    <name type="scientific">Carnegiea gigantea</name>
    <dbReference type="NCBI Taxonomy" id="171969"/>
    <lineage>
        <taxon>Eukaryota</taxon>
        <taxon>Viridiplantae</taxon>
        <taxon>Streptophyta</taxon>
        <taxon>Embryophyta</taxon>
        <taxon>Tracheophyta</taxon>
        <taxon>Spermatophyta</taxon>
        <taxon>Magnoliopsida</taxon>
        <taxon>eudicotyledons</taxon>
        <taxon>Gunneridae</taxon>
        <taxon>Pentapetalae</taxon>
        <taxon>Caryophyllales</taxon>
        <taxon>Cactineae</taxon>
        <taxon>Cactaceae</taxon>
        <taxon>Cactoideae</taxon>
        <taxon>Echinocereeae</taxon>
        <taxon>Carnegiea</taxon>
    </lineage>
</organism>
<evidence type="ECO:0000313" key="2">
    <source>
        <dbReference type="Proteomes" id="UP001153076"/>
    </source>
</evidence>
<sequence>MIDSQEANAFKFVVAIAVDGVKCAGIDDEDVEPKITYWRNGVLCCVVGPNLPLLHRQRVVVIEVSLEAFFAEYVEFISDYDIALSLNGYQSSAVTVACLAILVMIVERNIRVPRKLAARSSRNITTDILSPSSNSFQDLLEQEVILWDDLIILYKPFKKDGASLGILTPSCILKTELGKLRLKLFSVWFVLRANMAYLLLVGLRPKATFMFCDIWVEDPKFENVVQACYQALPNISDALRGHLKMLNRDSFFIMILIIHNCADKRRNIELIISLYSIHVYVLLNSKVKLRDMKQWLKVMTKFYTSLLGRQLKLCHPFTNHEIRDTIFSIANTKRPSPFGYSCAFFKACWSSMGSRVSIAIDA</sequence>
<name>A0A9Q1GHZ2_9CARY</name>
<dbReference type="AlphaFoldDB" id="A0A9Q1GHZ2"/>
<protein>
    <submittedName>
        <fullName evidence="1">Uncharacterized protein</fullName>
    </submittedName>
</protein>
<accession>A0A9Q1GHZ2</accession>
<evidence type="ECO:0000313" key="1">
    <source>
        <dbReference type="EMBL" id="KAJ8419574.1"/>
    </source>
</evidence>
<keyword evidence="2" id="KW-1185">Reference proteome</keyword>
<gene>
    <name evidence="1" type="ORF">Cgig2_006281</name>
</gene>
<dbReference type="Proteomes" id="UP001153076">
    <property type="component" value="Unassembled WGS sequence"/>
</dbReference>
<dbReference type="EMBL" id="JAKOGI010004839">
    <property type="protein sequence ID" value="KAJ8419574.1"/>
    <property type="molecule type" value="Genomic_DNA"/>
</dbReference>
<comment type="caution">
    <text evidence="1">The sequence shown here is derived from an EMBL/GenBank/DDBJ whole genome shotgun (WGS) entry which is preliminary data.</text>
</comment>